<dbReference type="InterPro" id="IPR007788">
    <property type="entry name" value="QCT"/>
</dbReference>
<organism evidence="2">
    <name type="scientific">Euplotes harpa</name>
    <dbReference type="NCBI Taxonomy" id="151035"/>
    <lineage>
        <taxon>Eukaryota</taxon>
        <taxon>Sar</taxon>
        <taxon>Alveolata</taxon>
        <taxon>Ciliophora</taxon>
        <taxon>Intramacronucleata</taxon>
        <taxon>Spirotrichea</taxon>
        <taxon>Hypotrichia</taxon>
        <taxon>Euplotida</taxon>
        <taxon>Euplotidae</taxon>
        <taxon>Euplotes</taxon>
    </lineage>
</organism>
<name>A0A7S3JLQ5_9SPIT</name>
<dbReference type="GO" id="GO:0016603">
    <property type="term" value="F:glutaminyl-peptide cyclotransferase activity"/>
    <property type="evidence" value="ECO:0007669"/>
    <property type="project" value="InterPro"/>
</dbReference>
<dbReference type="EMBL" id="HBII01037576">
    <property type="protein sequence ID" value="CAE0357046.1"/>
    <property type="molecule type" value="Transcribed_RNA"/>
</dbReference>
<sequence length="262" mass="29608">MKVLIMVLLVTSLFVATNSFEVIGVYDLPSKCFVEGYIYRDGMIVESCGPNGKSRVQTYTLDSNSKSASLPHVRYVNDYEVFAEGLAYLDGLYYQLTYTTGEVYVYDDHFHLLETLELPEEMENSGWGLTTDGEFLYANNGENILFKIQPSTFEVVDQIPVIYSDGSKADNINECEVAKGVMFCNVFMSNNILKINYQTGEVLEIYNMTPLATLATTVSKNNRRFHNFNPKSNVLNGIAYNENKGSFYVTGKDWPAVFEVLF</sequence>
<accession>A0A7S3JLQ5</accession>
<dbReference type="PANTHER" id="PTHR31270:SF1">
    <property type="entry name" value="GLUTAMINYL-PEPTIDE CYCLOTRANSFERASE"/>
    <property type="match status" value="1"/>
</dbReference>
<reference evidence="2" key="1">
    <citation type="submission" date="2021-01" db="EMBL/GenBank/DDBJ databases">
        <authorList>
            <person name="Corre E."/>
            <person name="Pelletier E."/>
            <person name="Niang G."/>
            <person name="Scheremetjew M."/>
            <person name="Finn R."/>
            <person name="Kale V."/>
            <person name="Holt S."/>
            <person name="Cochrane G."/>
            <person name="Meng A."/>
            <person name="Brown T."/>
            <person name="Cohen L."/>
        </authorList>
    </citation>
    <scope>NUCLEOTIDE SEQUENCE</scope>
    <source>
        <strain evidence="2">FSP1.4</strain>
    </source>
</reference>
<feature type="chain" id="PRO_5031393579" description="Glutamine cyclotransferase" evidence="1">
    <location>
        <begin position="20"/>
        <end position="262"/>
    </location>
</feature>
<protein>
    <recommendedName>
        <fullName evidence="3">Glutamine cyclotransferase</fullName>
    </recommendedName>
</protein>
<evidence type="ECO:0008006" key="3">
    <source>
        <dbReference type="Google" id="ProtNLM"/>
    </source>
</evidence>
<gene>
    <name evidence="2" type="ORF">EHAR0213_LOCUS15963</name>
</gene>
<proteinExistence type="predicted"/>
<dbReference type="AlphaFoldDB" id="A0A7S3JLQ5"/>
<evidence type="ECO:0000313" key="2">
    <source>
        <dbReference type="EMBL" id="CAE0357046.1"/>
    </source>
</evidence>
<feature type="signal peptide" evidence="1">
    <location>
        <begin position="1"/>
        <end position="19"/>
    </location>
</feature>
<dbReference type="PANTHER" id="PTHR31270">
    <property type="entry name" value="GLUTAMINYL-PEPTIDE CYCLOTRANSFERASE"/>
    <property type="match status" value="1"/>
</dbReference>
<dbReference type="Pfam" id="PF05096">
    <property type="entry name" value="Glu_cyclase_2"/>
    <property type="match status" value="1"/>
</dbReference>
<keyword evidence="1" id="KW-0732">Signal</keyword>
<evidence type="ECO:0000256" key="1">
    <source>
        <dbReference type="SAM" id="SignalP"/>
    </source>
</evidence>
<dbReference type="SUPFAM" id="SSF63825">
    <property type="entry name" value="YWTD domain"/>
    <property type="match status" value="1"/>
</dbReference>